<dbReference type="InParanoid" id="A0A139WEQ6"/>
<gene>
    <name evidence="1" type="primary">AUGUSTUS-3.0.2_34806</name>
    <name evidence="1" type="ORF">TcasGA2_TC034806</name>
</gene>
<sequence length="45" mass="5306">MNELRRLVPYDAFAMYRFQLKIQEKVIHFMGQFEAASVINARCGI</sequence>
<proteinExistence type="predicted"/>
<keyword evidence="2" id="KW-1185">Reference proteome</keyword>
<evidence type="ECO:0000313" key="2">
    <source>
        <dbReference type="Proteomes" id="UP000007266"/>
    </source>
</evidence>
<dbReference type="AlphaFoldDB" id="A0A139WEQ6"/>
<dbReference type="EMBL" id="KQ971354">
    <property type="protein sequence ID" value="KYB26450.1"/>
    <property type="molecule type" value="Genomic_DNA"/>
</dbReference>
<name>A0A139WEQ6_TRICA</name>
<reference evidence="1 2" key="1">
    <citation type="journal article" date="2008" name="Nature">
        <title>The genome of the model beetle and pest Tribolium castaneum.</title>
        <authorList>
            <consortium name="Tribolium Genome Sequencing Consortium"/>
            <person name="Richards S."/>
            <person name="Gibbs R.A."/>
            <person name="Weinstock G.M."/>
            <person name="Brown S.J."/>
            <person name="Denell R."/>
            <person name="Beeman R.W."/>
            <person name="Gibbs R."/>
            <person name="Beeman R.W."/>
            <person name="Brown S.J."/>
            <person name="Bucher G."/>
            <person name="Friedrich M."/>
            <person name="Grimmelikhuijzen C.J."/>
            <person name="Klingler M."/>
            <person name="Lorenzen M."/>
            <person name="Richards S."/>
            <person name="Roth S."/>
            <person name="Schroder R."/>
            <person name="Tautz D."/>
            <person name="Zdobnov E.M."/>
            <person name="Muzny D."/>
            <person name="Gibbs R.A."/>
            <person name="Weinstock G.M."/>
            <person name="Attaway T."/>
            <person name="Bell S."/>
            <person name="Buhay C.J."/>
            <person name="Chandrabose M.N."/>
            <person name="Chavez D."/>
            <person name="Clerk-Blankenburg K.P."/>
            <person name="Cree A."/>
            <person name="Dao M."/>
            <person name="Davis C."/>
            <person name="Chacko J."/>
            <person name="Dinh H."/>
            <person name="Dugan-Rocha S."/>
            <person name="Fowler G."/>
            <person name="Garner T.T."/>
            <person name="Garnes J."/>
            <person name="Gnirke A."/>
            <person name="Hawes A."/>
            <person name="Hernandez J."/>
            <person name="Hines S."/>
            <person name="Holder M."/>
            <person name="Hume J."/>
            <person name="Jhangiani S.N."/>
            <person name="Joshi V."/>
            <person name="Khan Z.M."/>
            <person name="Jackson L."/>
            <person name="Kovar C."/>
            <person name="Kowis A."/>
            <person name="Lee S."/>
            <person name="Lewis L.R."/>
            <person name="Margolis J."/>
            <person name="Morgan M."/>
            <person name="Nazareth L.V."/>
            <person name="Nguyen N."/>
            <person name="Okwuonu G."/>
            <person name="Parker D."/>
            <person name="Richards S."/>
            <person name="Ruiz S.J."/>
            <person name="Santibanez J."/>
            <person name="Savard J."/>
            <person name="Scherer S.E."/>
            <person name="Schneider B."/>
            <person name="Sodergren E."/>
            <person name="Tautz D."/>
            <person name="Vattahil S."/>
            <person name="Villasana D."/>
            <person name="White C.S."/>
            <person name="Wright R."/>
            <person name="Park Y."/>
            <person name="Beeman R.W."/>
            <person name="Lord J."/>
            <person name="Oppert B."/>
            <person name="Lorenzen M."/>
            <person name="Brown S."/>
            <person name="Wang L."/>
            <person name="Savard J."/>
            <person name="Tautz D."/>
            <person name="Richards S."/>
            <person name="Weinstock G."/>
            <person name="Gibbs R.A."/>
            <person name="Liu Y."/>
            <person name="Worley K."/>
            <person name="Weinstock G."/>
            <person name="Elsik C.G."/>
            <person name="Reese J.T."/>
            <person name="Elhaik E."/>
            <person name="Landan G."/>
            <person name="Graur D."/>
            <person name="Arensburger P."/>
            <person name="Atkinson P."/>
            <person name="Beeman R.W."/>
            <person name="Beidler J."/>
            <person name="Brown S.J."/>
            <person name="Demuth J.P."/>
            <person name="Drury D.W."/>
            <person name="Du Y.Z."/>
            <person name="Fujiwara H."/>
            <person name="Lorenzen M."/>
            <person name="Maselli V."/>
            <person name="Osanai M."/>
            <person name="Park Y."/>
            <person name="Robertson H.M."/>
            <person name="Tu Z."/>
            <person name="Wang J.J."/>
            <person name="Wang S."/>
            <person name="Richards S."/>
            <person name="Song H."/>
            <person name="Zhang L."/>
            <person name="Sodergren E."/>
            <person name="Werner D."/>
            <person name="Stanke M."/>
            <person name="Morgenstern B."/>
            <person name="Solovyev V."/>
            <person name="Kosarev P."/>
            <person name="Brown G."/>
            <person name="Chen H.C."/>
            <person name="Ermolaeva O."/>
            <person name="Hlavina W."/>
            <person name="Kapustin Y."/>
            <person name="Kiryutin B."/>
            <person name="Kitts P."/>
            <person name="Maglott D."/>
            <person name="Pruitt K."/>
            <person name="Sapojnikov V."/>
            <person name="Souvorov A."/>
            <person name="Mackey A.J."/>
            <person name="Waterhouse R.M."/>
            <person name="Wyder S."/>
            <person name="Zdobnov E.M."/>
            <person name="Zdobnov E.M."/>
            <person name="Wyder S."/>
            <person name="Kriventseva E.V."/>
            <person name="Kadowaki T."/>
            <person name="Bork P."/>
            <person name="Aranda M."/>
            <person name="Bao R."/>
            <person name="Beermann A."/>
            <person name="Berns N."/>
            <person name="Bolognesi R."/>
            <person name="Bonneton F."/>
            <person name="Bopp D."/>
            <person name="Brown S.J."/>
            <person name="Bucher G."/>
            <person name="Butts T."/>
            <person name="Chaumot A."/>
            <person name="Denell R.E."/>
            <person name="Ferrier D.E."/>
            <person name="Friedrich M."/>
            <person name="Gordon C.M."/>
            <person name="Jindra M."/>
            <person name="Klingler M."/>
            <person name="Lan Q."/>
            <person name="Lattorff H.M."/>
            <person name="Laudet V."/>
            <person name="von Levetsow C."/>
            <person name="Liu Z."/>
            <person name="Lutz R."/>
            <person name="Lynch J.A."/>
            <person name="da Fonseca R.N."/>
            <person name="Posnien N."/>
            <person name="Reuter R."/>
            <person name="Roth S."/>
            <person name="Savard J."/>
            <person name="Schinko J.B."/>
            <person name="Schmitt C."/>
            <person name="Schoppmeier M."/>
            <person name="Schroder R."/>
            <person name="Shippy T.D."/>
            <person name="Simonnet F."/>
            <person name="Marques-Souza H."/>
            <person name="Tautz D."/>
            <person name="Tomoyasu Y."/>
            <person name="Trauner J."/>
            <person name="Van der Zee M."/>
            <person name="Vervoort M."/>
            <person name="Wittkopp N."/>
            <person name="Wimmer E.A."/>
            <person name="Yang X."/>
            <person name="Jones A.K."/>
            <person name="Sattelle D.B."/>
            <person name="Ebert P.R."/>
            <person name="Nelson D."/>
            <person name="Scott J.G."/>
            <person name="Beeman R.W."/>
            <person name="Muthukrishnan S."/>
            <person name="Kramer K.J."/>
            <person name="Arakane Y."/>
            <person name="Beeman R.W."/>
            <person name="Zhu Q."/>
            <person name="Hogenkamp D."/>
            <person name="Dixit R."/>
            <person name="Oppert B."/>
            <person name="Jiang H."/>
            <person name="Zou Z."/>
            <person name="Marshall J."/>
            <person name="Elpidina E."/>
            <person name="Vinokurov K."/>
            <person name="Oppert C."/>
            <person name="Zou Z."/>
            <person name="Evans J."/>
            <person name="Lu Z."/>
            <person name="Zhao P."/>
            <person name="Sumathipala N."/>
            <person name="Altincicek B."/>
            <person name="Vilcinskas A."/>
            <person name="Williams M."/>
            <person name="Hultmark D."/>
            <person name="Hetru C."/>
            <person name="Jiang H."/>
            <person name="Grimmelikhuijzen C.J."/>
            <person name="Hauser F."/>
            <person name="Cazzamali G."/>
            <person name="Williamson M."/>
            <person name="Park Y."/>
            <person name="Li B."/>
            <person name="Tanaka Y."/>
            <person name="Predel R."/>
            <person name="Neupert S."/>
            <person name="Schachtner J."/>
            <person name="Verleyen P."/>
            <person name="Raible F."/>
            <person name="Bork P."/>
            <person name="Friedrich M."/>
            <person name="Walden K.K."/>
            <person name="Robertson H.M."/>
            <person name="Angeli S."/>
            <person name="Foret S."/>
            <person name="Bucher G."/>
            <person name="Schuetz S."/>
            <person name="Maleszka R."/>
            <person name="Wimmer E.A."/>
            <person name="Beeman R.W."/>
            <person name="Lorenzen M."/>
            <person name="Tomoyasu Y."/>
            <person name="Miller S.C."/>
            <person name="Grossmann D."/>
            <person name="Bucher G."/>
        </authorList>
    </citation>
    <scope>NUCLEOTIDE SEQUENCE [LARGE SCALE GENOMIC DNA]</scope>
    <source>
        <strain evidence="1 2">Georgia GA2</strain>
    </source>
</reference>
<accession>A0A139WEQ6</accession>
<protein>
    <submittedName>
        <fullName evidence="1">Uncharacterized protein</fullName>
    </submittedName>
</protein>
<dbReference type="Proteomes" id="UP000007266">
    <property type="component" value="Linkage group 7"/>
</dbReference>
<organism evidence="1 2">
    <name type="scientific">Tribolium castaneum</name>
    <name type="common">Red flour beetle</name>
    <dbReference type="NCBI Taxonomy" id="7070"/>
    <lineage>
        <taxon>Eukaryota</taxon>
        <taxon>Metazoa</taxon>
        <taxon>Ecdysozoa</taxon>
        <taxon>Arthropoda</taxon>
        <taxon>Hexapoda</taxon>
        <taxon>Insecta</taxon>
        <taxon>Pterygota</taxon>
        <taxon>Neoptera</taxon>
        <taxon>Endopterygota</taxon>
        <taxon>Coleoptera</taxon>
        <taxon>Polyphaga</taxon>
        <taxon>Cucujiformia</taxon>
        <taxon>Tenebrionidae</taxon>
        <taxon>Tenebrionidae incertae sedis</taxon>
        <taxon>Tribolium</taxon>
    </lineage>
</organism>
<reference evidence="1 2" key="2">
    <citation type="journal article" date="2010" name="Nucleic Acids Res.">
        <title>BeetleBase in 2010: revisions to provide comprehensive genomic information for Tribolium castaneum.</title>
        <authorList>
            <person name="Kim H.S."/>
            <person name="Murphy T."/>
            <person name="Xia J."/>
            <person name="Caragea D."/>
            <person name="Park Y."/>
            <person name="Beeman R.W."/>
            <person name="Lorenzen M.D."/>
            <person name="Butcher S."/>
            <person name="Manak J.R."/>
            <person name="Brown S.J."/>
        </authorList>
    </citation>
    <scope>GENOME REANNOTATION</scope>
    <source>
        <strain evidence="1 2">Georgia GA2</strain>
    </source>
</reference>
<evidence type="ECO:0000313" key="1">
    <source>
        <dbReference type="EMBL" id="KYB26450.1"/>
    </source>
</evidence>